<reference evidence="7" key="1">
    <citation type="submission" date="2022-07" db="EMBL/GenBank/DDBJ databases">
        <title>Phylogenomic reconstructions and comparative analyses of Kickxellomycotina fungi.</title>
        <authorList>
            <person name="Reynolds N.K."/>
            <person name="Stajich J.E."/>
            <person name="Barry K."/>
            <person name="Grigoriev I.V."/>
            <person name="Crous P."/>
            <person name="Smith M.E."/>
        </authorList>
    </citation>
    <scope>NUCLEOTIDE SEQUENCE</scope>
    <source>
        <strain evidence="7">NRRL 1566</strain>
    </source>
</reference>
<evidence type="ECO:0000256" key="4">
    <source>
        <dbReference type="PROSITE-ProRule" id="PRU00094"/>
    </source>
</evidence>
<keyword evidence="1" id="KW-0479">Metal-binding</keyword>
<dbReference type="InterPro" id="IPR000679">
    <property type="entry name" value="Znf_GATA"/>
</dbReference>
<dbReference type="Gene3D" id="3.30.50.10">
    <property type="entry name" value="Erythroid Transcription Factor GATA-1, subunit A"/>
    <property type="match status" value="1"/>
</dbReference>
<dbReference type="AlphaFoldDB" id="A0A9W8IG14"/>
<dbReference type="Proteomes" id="UP001139887">
    <property type="component" value="Unassembled WGS sequence"/>
</dbReference>
<accession>A0A9W8IG14</accession>
<organism evidence="7 8">
    <name type="scientific">Coemansia brasiliensis</name>
    <dbReference type="NCBI Taxonomy" id="2650707"/>
    <lineage>
        <taxon>Eukaryota</taxon>
        <taxon>Fungi</taxon>
        <taxon>Fungi incertae sedis</taxon>
        <taxon>Zoopagomycota</taxon>
        <taxon>Kickxellomycotina</taxon>
        <taxon>Kickxellomycetes</taxon>
        <taxon>Kickxellales</taxon>
        <taxon>Kickxellaceae</taxon>
        <taxon>Coemansia</taxon>
    </lineage>
</organism>
<dbReference type="SUPFAM" id="SSF57716">
    <property type="entry name" value="Glucocorticoid receptor-like (DNA-binding domain)"/>
    <property type="match status" value="1"/>
</dbReference>
<keyword evidence="8" id="KW-1185">Reference proteome</keyword>
<keyword evidence="3" id="KW-0862">Zinc</keyword>
<dbReference type="CDD" id="cd00202">
    <property type="entry name" value="ZnF_GATA"/>
    <property type="match status" value="1"/>
</dbReference>
<keyword evidence="2 4" id="KW-0863">Zinc-finger</keyword>
<evidence type="ECO:0000313" key="7">
    <source>
        <dbReference type="EMBL" id="KAJ2849814.1"/>
    </source>
</evidence>
<dbReference type="PANTHER" id="PTHR45658">
    <property type="entry name" value="GATA TRANSCRIPTION FACTOR"/>
    <property type="match status" value="1"/>
</dbReference>
<dbReference type="InterPro" id="IPR013088">
    <property type="entry name" value="Znf_NHR/GATA"/>
</dbReference>
<dbReference type="GO" id="GO:0008270">
    <property type="term" value="F:zinc ion binding"/>
    <property type="evidence" value="ECO:0007669"/>
    <property type="project" value="UniProtKB-KW"/>
</dbReference>
<dbReference type="OrthoDB" id="2162994at2759"/>
<feature type="compositionally biased region" description="Basic residues" evidence="5">
    <location>
        <begin position="14"/>
        <end position="26"/>
    </location>
</feature>
<feature type="region of interest" description="Disordered" evidence="5">
    <location>
        <begin position="181"/>
        <end position="306"/>
    </location>
</feature>
<feature type="region of interest" description="Disordered" evidence="5">
    <location>
        <begin position="1"/>
        <end position="28"/>
    </location>
</feature>
<evidence type="ECO:0000256" key="3">
    <source>
        <dbReference type="ARBA" id="ARBA00022833"/>
    </source>
</evidence>
<keyword evidence="7" id="KW-0238">DNA-binding</keyword>
<dbReference type="PROSITE" id="PS50114">
    <property type="entry name" value="GATA_ZN_FINGER_2"/>
    <property type="match status" value="1"/>
</dbReference>
<dbReference type="InterPro" id="IPR051140">
    <property type="entry name" value="GATA_TF"/>
</dbReference>
<dbReference type="SMART" id="SM00401">
    <property type="entry name" value="ZnF_GATA"/>
    <property type="match status" value="1"/>
</dbReference>
<feature type="compositionally biased region" description="Basic and acidic residues" evidence="5">
    <location>
        <begin position="201"/>
        <end position="210"/>
    </location>
</feature>
<gene>
    <name evidence="7" type="primary">ASH1</name>
    <name evidence="7" type="ORF">IWW36_002367</name>
</gene>
<proteinExistence type="predicted"/>
<dbReference type="GO" id="GO:0006355">
    <property type="term" value="P:regulation of DNA-templated transcription"/>
    <property type="evidence" value="ECO:0007669"/>
    <property type="project" value="InterPro"/>
</dbReference>
<evidence type="ECO:0000313" key="8">
    <source>
        <dbReference type="Proteomes" id="UP001139887"/>
    </source>
</evidence>
<dbReference type="GO" id="GO:0043565">
    <property type="term" value="F:sequence-specific DNA binding"/>
    <property type="evidence" value="ECO:0007669"/>
    <property type="project" value="InterPro"/>
</dbReference>
<comment type="caution">
    <text evidence="7">The sequence shown here is derived from an EMBL/GenBank/DDBJ whole genome shotgun (WGS) entry which is preliminary data.</text>
</comment>
<feature type="compositionally biased region" description="Low complexity" evidence="5">
    <location>
        <begin position="211"/>
        <end position="232"/>
    </location>
</feature>
<feature type="compositionally biased region" description="Acidic residues" evidence="5">
    <location>
        <begin position="253"/>
        <end position="265"/>
    </location>
</feature>
<evidence type="ECO:0000256" key="5">
    <source>
        <dbReference type="SAM" id="MobiDB-lite"/>
    </source>
</evidence>
<evidence type="ECO:0000256" key="1">
    <source>
        <dbReference type="ARBA" id="ARBA00022723"/>
    </source>
</evidence>
<evidence type="ECO:0000259" key="6">
    <source>
        <dbReference type="PROSITE" id="PS50114"/>
    </source>
</evidence>
<sequence length="380" mass="39840">MAMTYDRASEAGRFRHKRKGIPRRSPCRRDMVEAPGVVFRFPDKISPSGRDMPGLAILPSAAGLPSGMGAKSAASVIAAAAAVSASSGSTPLPTVPAPTATAPMLPSVASDLPASTAPDTAGQPAASCGADQPAIASATSTPILRPAPAAVAIHRSASNVLHYPELLSDLRDRLIQAHQAASVSSGAESDSSRSKPRRTAKTAEAEDSTSRRSGLRGLSGSPASSSHSSVGLRARSEAKQFHRRHSIGTIQQPDDDEDEIVDIDDSTSSATRAPDGRQGKRKRKREPRRSQSPAKRPAPQPSGRRCCASCGASSTPCWRPGLIDRMTLCNLCGLRYKKGKVYCTSCSYVPTKTEIATGGASVCKRCSSPIHKQSSYSLDL</sequence>
<feature type="domain" description="GATA-type" evidence="6">
    <location>
        <begin position="301"/>
        <end position="337"/>
    </location>
</feature>
<evidence type="ECO:0000256" key="2">
    <source>
        <dbReference type="ARBA" id="ARBA00022771"/>
    </source>
</evidence>
<name>A0A9W8IG14_9FUNG</name>
<dbReference type="Pfam" id="PF00320">
    <property type="entry name" value="GATA"/>
    <property type="match status" value="1"/>
</dbReference>
<protein>
    <submittedName>
        <fullName evidence="7">DNA-binding transcription repressor</fullName>
    </submittedName>
</protein>
<dbReference type="EMBL" id="JANBUW010000057">
    <property type="protein sequence ID" value="KAJ2849814.1"/>
    <property type="molecule type" value="Genomic_DNA"/>
</dbReference>
<feature type="region of interest" description="Disordered" evidence="5">
    <location>
        <begin position="112"/>
        <end position="132"/>
    </location>
</feature>